<name>A0A7W7S8W3_9ACTN</name>
<keyword evidence="3" id="KW-1185">Reference proteome</keyword>
<dbReference type="InterPro" id="IPR000073">
    <property type="entry name" value="AB_hydrolase_1"/>
</dbReference>
<reference evidence="2 3" key="1">
    <citation type="submission" date="2020-08" db="EMBL/GenBank/DDBJ databases">
        <title>Sequencing the genomes of 1000 actinobacteria strains.</title>
        <authorList>
            <person name="Klenk H.-P."/>
        </authorList>
    </citation>
    <scope>NUCLEOTIDE SEQUENCE [LARGE SCALE GENOMIC DNA]</scope>
    <source>
        <strain evidence="2 3">DSM 44786</strain>
    </source>
</reference>
<dbReference type="Pfam" id="PF12697">
    <property type="entry name" value="Abhydrolase_6"/>
    <property type="match status" value="1"/>
</dbReference>
<proteinExistence type="predicted"/>
<feature type="domain" description="AB hydrolase-1" evidence="1">
    <location>
        <begin position="24"/>
        <end position="259"/>
    </location>
</feature>
<dbReference type="SUPFAM" id="SSF53474">
    <property type="entry name" value="alpha/beta-Hydrolases"/>
    <property type="match status" value="1"/>
</dbReference>
<dbReference type="Gene3D" id="3.40.50.1820">
    <property type="entry name" value="alpha/beta hydrolase"/>
    <property type="match status" value="1"/>
</dbReference>
<dbReference type="AlphaFoldDB" id="A0A7W7S8W3"/>
<dbReference type="PANTHER" id="PTHR43194">
    <property type="entry name" value="HYDROLASE ALPHA/BETA FOLD FAMILY"/>
    <property type="match status" value="1"/>
</dbReference>
<dbReference type="InterPro" id="IPR050228">
    <property type="entry name" value="Carboxylesterase_BioH"/>
</dbReference>
<dbReference type="EMBL" id="JACHJR010000001">
    <property type="protein sequence ID" value="MBB4946056.1"/>
    <property type="molecule type" value="Genomic_DNA"/>
</dbReference>
<dbReference type="Proteomes" id="UP000573327">
    <property type="component" value="Unassembled WGS sequence"/>
</dbReference>
<dbReference type="InterPro" id="IPR029058">
    <property type="entry name" value="AB_hydrolase_fold"/>
</dbReference>
<organism evidence="2 3">
    <name type="scientific">Kitasatospora gansuensis</name>
    <dbReference type="NCBI Taxonomy" id="258050"/>
    <lineage>
        <taxon>Bacteria</taxon>
        <taxon>Bacillati</taxon>
        <taxon>Actinomycetota</taxon>
        <taxon>Actinomycetes</taxon>
        <taxon>Kitasatosporales</taxon>
        <taxon>Streptomycetaceae</taxon>
        <taxon>Kitasatospora</taxon>
    </lineage>
</organism>
<dbReference type="RefSeq" id="WP_184912848.1">
    <property type="nucleotide sequence ID" value="NZ_JACHJR010000001.1"/>
</dbReference>
<protein>
    <submittedName>
        <fullName evidence="2">Pimeloyl-ACP methyl ester carboxylesterase</fullName>
    </submittedName>
</protein>
<dbReference type="GO" id="GO:0003824">
    <property type="term" value="F:catalytic activity"/>
    <property type="evidence" value="ECO:0007669"/>
    <property type="project" value="UniProtKB-ARBA"/>
</dbReference>
<evidence type="ECO:0000313" key="2">
    <source>
        <dbReference type="EMBL" id="MBB4946056.1"/>
    </source>
</evidence>
<evidence type="ECO:0000313" key="3">
    <source>
        <dbReference type="Proteomes" id="UP000573327"/>
    </source>
</evidence>
<sequence length="271" mass="28607">MSTESGRAGWDIRKAGPEDAGHRVLLLPGGLCTTEFYADVMAEPAPAAAGLGLVAVTLPGFGRTPPPEDLTIENYAALLGEFAAEAGCDVLVGHSLGANVAIEMAAAGVFRGPVVLLSPTFSRGDEAKFLGVLDRVGRVPGLGALAWAAMLKVLPRAMKRELPPQRAEVLAADLGRNDPGFCRRSVRHYYEYLDRHGSLVARLCDSGVPVWVVRGDRDEIGLTEEERQGLLACPRVTLVTVPDAGHMALVEQPARIAEVIVEAAGAGAGRR</sequence>
<comment type="caution">
    <text evidence="2">The sequence shown here is derived from an EMBL/GenBank/DDBJ whole genome shotgun (WGS) entry which is preliminary data.</text>
</comment>
<dbReference type="PANTHER" id="PTHR43194:SF5">
    <property type="entry name" value="PIMELOYL-[ACYL-CARRIER PROTEIN] METHYL ESTER ESTERASE"/>
    <property type="match status" value="1"/>
</dbReference>
<accession>A0A7W7S8W3</accession>
<gene>
    <name evidence="2" type="ORF">F4556_001591</name>
</gene>
<evidence type="ECO:0000259" key="1">
    <source>
        <dbReference type="Pfam" id="PF12697"/>
    </source>
</evidence>